<dbReference type="PRINTS" id="PR00507">
    <property type="entry name" value="N12N6MTFRASE"/>
</dbReference>
<dbReference type="SUPFAM" id="SSF53335">
    <property type="entry name" value="S-adenosyl-L-methionine-dependent methyltransferases"/>
    <property type="match status" value="1"/>
</dbReference>
<dbReference type="GO" id="GO:0008168">
    <property type="term" value="F:methyltransferase activity"/>
    <property type="evidence" value="ECO:0007669"/>
    <property type="project" value="UniProtKB-KW"/>
</dbReference>
<dbReference type="Gene3D" id="3.40.50.150">
    <property type="entry name" value="Vaccinia Virus protein VP39"/>
    <property type="match status" value="1"/>
</dbReference>
<dbReference type="InterPro" id="IPR029063">
    <property type="entry name" value="SAM-dependent_MTases_sf"/>
</dbReference>
<comment type="caution">
    <text evidence="1">The sequence shown here is derived from an EMBL/GenBank/DDBJ whole genome shotgun (WGS) entry which is preliminary data.</text>
</comment>
<dbReference type="CDD" id="cd02440">
    <property type="entry name" value="AdoMet_MTases"/>
    <property type="match status" value="1"/>
</dbReference>
<gene>
    <name evidence="1" type="ORF">IAB75_07900</name>
</gene>
<dbReference type="InterPro" id="IPR050210">
    <property type="entry name" value="tRNA_Adenine-N(6)_MTase"/>
</dbReference>
<protein>
    <submittedName>
        <fullName evidence="1">Methyltransferase</fullName>
    </submittedName>
</protein>
<dbReference type="Proteomes" id="UP000725002">
    <property type="component" value="Unassembled WGS sequence"/>
</dbReference>
<reference evidence="1" key="2">
    <citation type="journal article" date="2021" name="PeerJ">
        <title>Extensive microbial diversity within the chicken gut microbiome revealed by metagenomics and culture.</title>
        <authorList>
            <person name="Gilroy R."/>
            <person name="Ravi A."/>
            <person name="Getino M."/>
            <person name="Pursley I."/>
            <person name="Horton D.L."/>
            <person name="Alikhan N.F."/>
            <person name="Baker D."/>
            <person name="Gharbi K."/>
            <person name="Hall N."/>
            <person name="Watson M."/>
            <person name="Adriaenssens E.M."/>
            <person name="Foster-Nyarko E."/>
            <person name="Jarju S."/>
            <person name="Secka A."/>
            <person name="Antonio M."/>
            <person name="Oren A."/>
            <person name="Chaudhuri R.R."/>
            <person name="La Ragione R."/>
            <person name="Hildebrand F."/>
            <person name="Pallen M.J."/>
        </authorList>
    </citation>
    <scope>NUCLEOTIDE SEQUENCE</scope>
    <source>
        <strain evidence="1">G3-8215</strain>
    </source>
</reference>
<reference evidence="1" key="1">
    <citation type="submission" date="2020-10" db="EMBL/GenBank/DDBJ databases">
        <authorList>
            <person name="Gilroy R."/>
        </authorList>
    </citation>
    <scope>NUCLEOTIDE SEQUENCE</scope>
    <source>
        <strain evidence="1">G3-8215</strain>
    </source>
</reference>
<dbReference type="InterPro" id="IPR002052">
    <property type="entry name" value="DNA_methylase_N6_adenine_CS"/>
</dbReference>
<dbReference type="GO" id="GO:0032259">
    <property type="term" value="P:methylation"/>
    <property type="evidence" value="ECO:0007669"/>
    <property type="project" value="UniProtKB-KW"/>
</dbReference>
<evidence type="ECO:0000313" key="1">
    <source>
        <dbReference type="EMBL" id="MBO8484018.1"/>
    </source>
</evidence>
<keyword evidence="1" id="KW-0489">Methyltransferase</keyword>
<sequence length="247" mass="27850">MGEFRFKRFSVINERSAMKVNTDGVLLGALMTLRPGDRMLLDIGTGTGTIALMAAQRLSGLPVSIKAIDVDSPSASEAAANFSRSPWPLMLSSENISLEDLALRMETVREGNDPAVTFDLVFSNPPYFESELKSPDMRRREARHACGLSFREVLEFSSRWLSPGGRCSMVLPSEVETDVCRYGRMCSLFPFRIVRIRTVPSRPPRRIVAEFSRQRPDVIVEESLVLQEQGRYTDQYTDLVSPFYIWA</sequence>
<name>A0A940DSE6_9BACT</name>
<dbReference type="PANTHER" id="PTHR47739">
    <property type="entry name" value="TRNA1(VAL) (ADENINE(37)-N6)-METHYLTRANSFERASE"/>
    <property type="match status" value="1"/>
</dbReference>
<dbReference type="EMBL" id="JADILV010000052">
    <property type="protein sequence ID" value="MBO8484018.1"/>
    <property type="molecule type" value="Genomic_DNA"/>
</dbReference>
<dbReference type="GO" id="GO:0003676">
    <property type="term" value="F:nucleic acid binding"/>
    <property type="evidence" value="ECO:0007669"/>
    <property type="project" value="InterPro"/>
</dbReference>
<organism evidence="1 2">
    <name type="scientific">Candidatus Cryptobacteroides avicola</name>
    <dbReference type="NCBI Taxonomy" id="2840757"/>
    <lineage>
        <taxon>Bacteria</taxon>
        <taxon>Pseudomonadati</taxon>
        <taxon>Bacteroidota</taxon>
        <taxon>Bacteroidia</taxon>
        <taxon>Bacteroidales</taxon>
        <taxon>Candidatus Cryptobacteroides</taxon>
    </lineage>
</organism>
<dbReference type="PANTHER" id="PTHR47739:SF1">
    <property type="entry name" value="TRNA1(VAL) (ADENINE(37)-N6)-METHYLTRANSFERASE"/>
    <property type="match status" value="1"/>
</dbReference>
<dbReference type="AlphaFoldDB" id="A0A940DSE6"/>
<accession>A0A940DSE6</accession>
<dbReference type="PROSITE" id="PS00092">
    <property type="entry name" value="N6_MTASE"/>
    <property type="match status" value="1"/>
</dbReference>
<keyword evidence="1" id="KW-0808">Transferase</keyword>
<evidence type="ECO:0000313" key="2">
    <source>
        <dbReference type="Proteomes" id="UP000725002"/>
    </source>
</evidence>
<proteinExistence type="predicted"/>